<sequence length="89" mass="10472">PKGAPQFYVDLMTSCWDDDPCKRPSAKDLYDNIKFWWLDGEKFRLLDEFNNSVNSASYCNLKIHPEAIYKSRFISYVYCQEDASADEQE</sequence>
<evidence type="ECO:0000313" key="1">
    <source>
        <dbReference type="EMBL" id="CAG8704436.1"/>
    </source>
</evidence>
<dbReference type="EMBL" id="CAJVPV010017873">
    <property type="protein sequence ID" value="CAG8704436.1"/>
    <property type="molecule type" value="Genomic_DNA"/>
</dbReference>
<accession>A0A9N9HSX0</accession>
<proteinExistence type="predicted"/>
<dbReference type="Proteomes" id="UP000789342">
    <property type="component" value="Unassembled WGS sequence"/>
</dbReference>
<feature type="non-terminal residue" evidence="1">
    <location>
        <position position="1"/>
    </location>
</feature>
<dbReference type="Gene3D" id="1.10.510.10">
    <property type="entry name" value="Transferase(Phosphotransferase) domain 1"/>
    <property type="match status" value="1"/>
</dbReference>
<evidence type="ECO:0000313" key="2">
    <source>
        <dbReference type="Proteomes" id="UP000789342"/>
    </source>
</evidence>
<protein>
    <submittedName>
        <fullName evidence="1">3237_t:CDS:1</fullName>
    </submittedName>
</protein>
<dbReference type="SUPFAM" id="SSF56112">
    <property type="entry name" value="Protein kinase-like (PK-like)"/>
    <property type="match status" value="1"/>
</dbReference>
<gene>
    <name evidence="1" type="ORF">AMORRO_LOCUS12313</name>
</gene>
<dbReference type="InterPro" id="IPR011009">
    <property type="entry name" value="Kinase-like_dom_sf"/>
</dbReference>
<organism evidence="1 2">
    <name type="scientific">Acaulospora morrowiae</name>
    <dbReference type="NCBI Taxonomy" id="94023"/>
    <lineage>
        <taxon>Eukaryota</taxon>
        <taxon>Fungi</taxon>
        <taxon>Fungi incertae sedis</taxon>
        <taxon>Mucoromycota</taxon>
        <taxon>Glomeromycotina</taxon>
        <taxon>Glomeromycetes</taxon>
        <taxon>Diversisporales</taxon>
        <taxon>Acaulosporaceae</taxon>
        <taxon>Acaulospora</taxon>
    </lineage>
</organism>
<keyword evidence="2" id="KW-1185">Reference proteome</keyword>
<dbReference type="OrthoDB" id="2421819at2759"/>
<comment type="caution">
    <text evidence="1">The sequence shown here is derived from an EMBL/GenBank/DDBJ whole genome shotgun (WGS) entry which is preliminary data.</text>
</comment>
<name>A0A9N9HSX0_9GLOM</name>
<dbReference type="AlphaFoldDB" id="A0A9N9HSX0"/>
<reference evidence="1" key="1">
    <citation type="submission" date="2021-06" db="EMBL/GenBank/DDBJ databases">
        <authorList>
            <person name="Kallberg Y."/>
            <person name="Tangrot J."/>
            <person name="Rosling A."/>
        </authorList>
    </citation>
    <scope>NUCLEOTIDE SEQUENCE</scope>
    <source>
        <strain evidence="1">CL551</strain>
    </source>
</reference>